<dbReference type="Gene3D" id="3.40.50.2000">
    <property type="entry name" value="Glycogen Phosphorylase B"/>
    <property type="match status" value="1"/>
</dbReference>
<evidence type="ECO:0000313" key="2">
    <source>
        <dbReference type="EMBL" id="QCR06953.1"/>
    </source>
</evidence>
<dbReference type="EMBL" id="CP034036">
    <property type="protein sequence ID" value="QCR06953.1"/>
    <property type="molecule type" value="Genomic_DNA"/>
</dbReference>
<keyword evidence="1" id="KW-0808">Transferase</keyword>
<reference evidence="2 4" key="2">
    <citation type="submission" date="2018-11" db="EMBL/GenBank/DDBJ databases">
        <title>Genome sequences of Brenneria nigrifluens and Brenneria rubrifaciens.</title>
        <authorList>
            <person name="Poret-Peterson A.T."/>
            <person name="McClean A.E."/>
            <person name="Kluepfel D.A."/>
        </authorList>
    </citation>
    <scope>NUCLEOTIDE SEQUENCE [LARGE SCALE GENOMIC DNA]</scope>
    <source>
        <strain evidence="2 4">ATCC 13028</strain>
    </source>
</reference>
<dbReference type="PANTHER" id="PTHR21015">
    <property type="entry name" value="UDP-N-ACETYLGLUCOSAMINE--N-ACETYLMURAMYL-(PENTAPEPTIDE) PYROPHOSPHORYL-UNDECAPRENOL N-ACETYLGLUCOSAMINE TRANSFERASE 1"/>
    <property type="match status" value="1"/>
</dbReference>
<keyword evidence="4" id="KW-1185">Reference proteome</keyword>
<evidence type="ECO:0000313" key="3">
    <source>
        <dbReference type="Proteomes" id="UP000295985"/>
    </source>
</evidence>
<evidence type="ECO:0000313" key="4">
    <source>
        <dbReference type="Proteomes" id="UP000303847"/>
    </source>
</evidence>
<accession>A0A2U1URA8</accession>
<protein>
    <submittedName>
        <fullName evidence="1">Glycosyl transferase family 28</fullName>
    </submittedName>
</protein>
<name>A0A2U1URA8_9GAMM</name>
<dbReference type="OrthoDB" id="9802126at2"/>
<sequence>MGLGHIRRNMLLAEFILTRFPAAEILLITGVREAGKFPLPIGIDTVTLPTYLKTPQGDYLPRSLGKDIRRLVMLRSRIIYSALEAFEPDILVIDNVPRGAMSELDASLPMMAQKGAHLVLGLRDIIDDPAAVRRQWNKLNNMHVIREYISSIWIYGDRVVYNLPQCYRFDRSLCQKVSFVGYLDARRRATSGKGPAEILPGLTSPYALCVVGGGQDGGPLAAAFAGARMPAGVTGVLITGAMMPPQEKARLRERVGRRQDMLIMEFAADPLTLMRHAECVVAMGGYNTTTEILSYRKRALIVPRVTLRQEQWIRATRLAELGLVDCLHPADLTASALGDWLAMPPRPDRRRAALNFNGLDGVADRVQALLAAKYADGGIHFQRENGE</sequence>
<dbReference type="PANTHER" id="PTHR21015:SF28">
    <property type="entry name" value="SLL1722 PROTEIN"/>
    <property type="match status" value="1"/>
</dbReference>
<dbReference type="GO" id="GO:0016757">
    <property type="term" value="F:glycosyltransferase activity"/>
    <property type="evidence" value="ECO:0007669"/>
    <property type="project" value="TreeGrafter"/>
</dbReference>
<dbReference type="SUPFAM" id="SSF53756">
    <property type="entry name" value="UDP-Glycosyltransferase/glycogen phosphorylase"/>
    <property type="match status" value="1"/>
</dbReference>
<dbReference type="Proteomes" id="UP000303847">
    <property type="component" value="Chromosome"/>
</dbReference>
<proteinExistence type="predicted"/>
<dbReference type="AlphaFoldDB" id="A0A2U1URA8"/>
<evidence type="ECO:0000313" key="1">
    <source>
        <dbReference type="EMBL" id="PWC24199.1"/>
    </source>
</evidence>
<dbReference type="EMBL" id="QDKK01000016">
    <property type="protein sequence ID" value="PWC24199.1"/>
    <property type="molecule type" value="Genomic_DNA"/>
</dbReference>
<reference evidence="1 3" key="1">
    <citation type="submission" date="2018-04" db="EMBL/GenBank/DDBJ databases">
        <title>Brenneria corticis sp.nov.</title>
        <authorList>
            <person name="Li Y."/>
        </authorList>
    </citation>
    <scope>NUCLEOTIDE SEQUENCE [LARGE SCALE GENOMIC DNA]</scope>
    <source>
        <strain evidence="1 3">LMG 2694</strain>
    </source>
</reference>
<dbReference type="Proteomes" id="UP000295985">
    <property type="component" value="Unassembled WGS sequence"/>
</dbReference>
<gene>
    <name evidence="1" type="ORF">DDT54_10810</name>
    <name evidence="2" type="ORF">EH206_14205</name>
</gene>
<organism evidence="1 3">
    <name type="scientific">Brenneria nigrifluens DSM 30175 = ATCC 13028</name>
    <dbReference type="NCBI Taxonomy" id="1121120"/>
    <lineage>
        <taxon>Bacteria</taxon>
        <taxon>Pseudomonadati</taxon>
        <taxon>Pseudomonadota</taxon>
        <taxon>Gammaproteobacteria</taxon>
        <taxon>Enterobacterales</taxon>
        <taxon>Pectobacteriaceae</taxon>
        <taxon>Brenneria</taxon>
    </lineage>
</organism>